<reference evidence="3" key="1">
    <citation type="submission" date="2014-07" db="EMBL/GenBank/DDBJ databases">
        <authorList>
            <person name="Zhang J.E."/>
            <person name="Yang H."/>
            <person name="Guo J."/>
            <person name="Deng Z."/>
            <person name="Luo H."/>
            <person name="Luo M."/>
            <person name="Zhao B."/>
        </authorList>
    </citation>
    <scope>NUCLEOTIDE SEQUENCE</scope>
    <source>
        <strain evidence="3">AM4</strain>
    </source>
</reference>
<evidence type="ECO:0000313" key="3">
    <source>
        <dbReference type="EMBL" id="CED89980.1"/>
    </source>
</evidence>
<sequence length="192" mass="19757">MNENTSEITTDPDDRPAEVADTTDAGRNESGVAPDASPEESTRKLDATTPDEPPTAPLPLTAPDSPDPATTWQLPAGKPPESPAARPPHDLPPLTPERDVWSAPRKGTPNQGADAQQKNGANTASAPAAPRGVRASTLVWGLILLVLGGLLLAVAVGVEVDPVTALIVLLAGIGVALLIIALLPHRKADGQQ</sequence>
<keyword evidence="2" id="KW-0812">Transmembrane</keyword>
<feature type="region of interest" description="Disordered" evidence="1">
    <location>
        <begin position="1"/>
        <end position="130"/>
    </location>
</feature>
<gene>
    <name evidence="3" type="ORF">AAM4_0085</name>
</gene>
<dbReference type="EMBL" id="LK995461">
    <property type="protein sequence ID" value="CED89980.1"/>
    <property type="molecule type" value="Genomic_DNA"/>
</dbReference>
<organism evidence="3">
    <name type="scientific">Actinomyces succiniciruminis</name>
    <dbReference type="NCBI Taxonomy" id="1522002"/>
    <lineage>
        <taxon>Bacteria</taxon>
        <taxon>Bacillati</taxon>
        <taxon>Actinomycetota</taxon>
        <taxon>Actinomycetes</taxon>
        <taxon>Actinomycetales</taxon>
        <taxon>Actinomycetaceae</taxon>
        <taxon>Actinomyces</taxon>
    </lineage>
</organism>
<feature type="transmembrane region" description="Helical" evidence="2">
    <location>
        <begin position="164"/>
        <end position="183"/>
    </location>
</feature>
<keyword evidence="2" id="KW-1133">Transmembrane helix</keyword>
<feature type="compositionally biased region" description="Low complexity" evidence="1">
    <location>
        <begin position="58"/>
        <end position="71"/>
    </location>
</feature>
<feature type="compositionally biased region" description="Polar residues" evidence="1">
    <location>
        <begin position="108"/>
        <end position="125"/>
    </location>
</feature>
<evidence type="ECO:0000256" key="1">
    <source>
        <dbReference type="SAM" id="MobiDB-lite"/>
    </source>
</evidence>
<keyword evidence="2" id="KW-0472">Membrane</keyword>
<proteinExistence type="predicted"/>
<name>A0A1L7RJ69_9ACTO</name>
<accession>A0A1L7RJ69</accession>
<dbReference type="RefSeq" id="WP_210578197.1">
    <property type="nucleotide sequence ID" value="NZ_LK995461.1"/>
</dbReference>
<feature type="compositionally biased region" description="Pro residues" evidence="1">
    <location>
        <begin position="77"/>
        <end position="95"/>
    </location>
</feature>
<feature type="transmembrane region" description="Helical" evidence="2">
    <location>
        <begin position="138"/>
        <end position="158"/>
    </location>
</feature>
<evidence type="ECO:0000256" key="2">
    <source>
        <dbReference type="SAM" id="Phobius"/>
    </source>
</evidence>
<protein>
    <submittedName>
        <fullName evidence="3">Uncharacterized protein</fullName>
    </submittedName>
</protein>
<dbReference type="AlphaFoldDB" id="A0A1L7RJ69"/>